<dbReference type="InterPro" id="IPR029063">
    <property type="entry name" value="SAM-dependent_MTases_sf"/>
</dbReference>
<dbReference type="Proteomes" id="UP000664698">
    <property type="component" value="Unassembled WGS sequence"/>
</dbReference>
<name>A0ABS3BUH0_9BACT</name>
<dbReference type="PANTHER" id="PTHR43861:SF6">
    <property type="entry name" value="METHYLTRANSFERASE TYPE 11"/>
    <property type="match status" value="1"/>
</dbReference>
<reference evidence="1 2" key="1">
    <citation type="submission" date="2021-03" db="EMBL/GenBank/DDBJ databases">
        <title>novel species isolated from a fishpond in China.</title>
        <authorList>
            <person name="Lu H."/>
            <person name="Cai Z."/>
        </authorList>
    </citation>
    <scope>NUCLEOTIDE SEQUENCE [LARGE SCALE GENOMIC DNA]</scope>
    <source>
        <strain evidence="1 2">JCM 31546</strain>
    </source>
</reference>
<dbReference type="PANTHER" id="PTHR43861">
    <property type="entry name" value="TRANS-ACONITATE 2-METHYLTRANSFERASE-RELATED"/>
    <property type="match status" value="1"/>
</dbReference>
<accession>A0ABS3BUH0</accession>
<organism evidence="1 2">
    <name type="scientific">Algoriphagus aestuariicola</name>
    <dbReference type="NCBI Taxonomy" id="1852016"/>
    <lineage>
        <taxon>Bacteria</taxon>
        <taxon>Pseudomonadati</taxon>
        <taxon>Bacteroidota</taxon>
        <taxon>Cytophagia</taxon>
        <taxon>Cytophagales</taxon>
        <taxon>Cyclobacteriaceae</taxon>
        <taxon>Algoriphagus</taxon>
    </lineage>
</organism>
<keyword evidence="2" id="KW-1185">Reference proteome</keyword>
<dbReference type="Gene3D" id="3.40.50.150">
    <property type="entry name" value="Vaccinia Virus protein VP39"/>
    <property type="match status" value="1"/>
</dbReference>
<evidence type="ECO:0000313" key="1">
    <source>
        <dbReference type="EMBL" id="MBN7802474.1"/>
    </source>
</evidence>
<dbReference type="CDD" id="cd02440">
    <property type="entry name" value="AdoMet_MTases"/>
    <property type="match status" value="1"/>
</dbReference>
<proteinExistence type="predicted"/>
<dbReference type="EMBL" id="JAFKCW010000004">
    <property type="protein sequence ID" value="MBN7802474.1"/>
    <property type="molecule type" value="Genomic_DNA"/>
</dbReference>
<gene>
    <name evidence="1" type="ORF">J0A67_16490</name>
</gene>
<dbReference type="Pfam" id="PF13489">
    <property type="entry name" value="Methyltransf_23"/>
    <property type="match status" value="1"/>
</dbReference>
<protein>
    <submittedName>
        <fullName evidence="1">Class I SAM-dependent methyltransferase</fullName>
    </submittedName>
</protein>
<comment type="caution">
    <text evidence="1">The sequence shown here is derived from an EMBL/GenBank/DDBJ whole genome shotgun (WGS) entry which is preliminary data.</text>
</comment>
<dbReference type="GO" id="GO:0008168">
    <property type="term" value="F:methyltransferase activity"/>
    <property type="evidence" value="ECO:0007669"/>
    <property type="project" value="UniProtKB-KW"/>
</dbReference>
<dbReference type="SUPFAM" id="SSF53335">
    <property type="entry name" value="S-adenosyl-L-methionine-dependent methyltransferases"/>
    <property type="match status" value="1"/>
</dbReference>
<dbReference type="GO" id="GO:0032259">
    <property type="term" value="P:methylation"/>
    <property type="evidence" value="ECO:0007669"/>
    <property type="project" value="UniProtKB-KW"/>
</dbReference>
<dbReference type="RefSeq" id="WP_206570492.1">
    <property type="nucleotide sequence ID" value="NZ_JAFKCW010000004.1"/>
</dbReference>
<sequence>MILHKICPICQSDSLRGYAIDTYRKGPHISRVQCNACKLVFANPMADEKELVQYYTQYYEKDRYEAMDYKSLIEAHFARIKNLTPEAIKGEARYLRGLQSGSRFLDVGCGLGLGLAYANQLGCDLYATEFDQGALDFVSDHFSVKTFRGDLWSASFPNDSFDFIHISHVIEHVLDPRAYVREMKRILKPGGKVAIGTPDISSSLYRLHRWTKLLRLEVPDVIDGLEHTFIFPKSVLRALCESEGLKPIDHFTHSLGEKIGNLIRYKMPLSKKVNRLIQNFFQVNQWIICQK</sequence>
<evidence type="ECO:0000313" key="2">
    <source>
        <dbReference type="Proteomes" id="UP000664698"/>
    </source>
</evidence>
<keyword evidence="1" id="KW-0489">Methyltransferase</keyword>
<keyword evidence="1" id="KW-0808">Transferase</keyword>